<reference evidence="5 6" key="1">
    <citation type="journal article" date="2017" name="Front. Microbiol.">
        <title>Genome Sequence of Desulfurella amilsii Strain TR1 and Comparative Genomics of Desulfurellaceae Family.</title>
        <authorList>
            <person name="Florentino A.P."/>
            <person name="Stams A.J."/>
            <person name="Sanchez-Andrea I."/>
        </authorList>
    </citation>
    <scope>NUCLEOTIDE SEQUENCE [LARGE SCALE GENOMIC DNA]</scope>
    <source>
        <strain evidence="5 6">TR1</strain>
    </source>
</reference>
<evidence type="ECO:0000256" key="3">
    <source>
        <dbReference type="ARBA" id="ARBA00023004"/>
    </source>
</evidence>
<evidence type="ECO:0000256" key="1">
    <source>
        <dbReference type="ARBA" id="ARBA00005806"/>
    </source>
</evidence>
<organism evidence="5 6">
    <name type="scientific">Desulfurella amilsii</name>
    <dbReference type="NCBI Taxonomy" id="1562698"/>
    <lineage>
        <taxon>Bacteria</taxon>
        <taxon>Pseudomonadati</taxon>
        <taxon>Campylobacterota</taxon>
        <taxon>Desulfurellia</taxon>
        <taxon>Desulfurellales</taxon>
        <taxon>Desulfurellaceae</taxon>
        <taxon>Desulfurella</taxon>
    </lineage>
</organism>
<dbReference type="GO" id="GO:0046872">
    <property type="term" value="F:metal ion binding"/>
    <property type="evidence" value="ECO:0007669"/>
    <property type="project" value="UniProtKB-KW"/>
</dbReference>
<evidence type="ECO:0000313" key="6">
    <source>
        <dbReference type="Proteomes" id="UP000194141"/>
    </source>
</evidence>
<keyword evidence="6" id="KW-1185">Reference proteome</keyword>
<name>A0A1X4XUF1_9BACT</name>
<comment type="caution">
    <text evidence="5">The sequence shown here is derived from an EMBL/GenBank/DDBJ whole genome shotgun (WGS) entry which is preliminary data.</text>
</comment>
<dbReference type="RefSeq" id="WP_086033444.1">
    <property type="nucleotide sequence ID" value="NZ_MDSU01000018.1"/>
</dbReference>
<keyword evidence="2" id="KW-0479">Metal-binding</keyword>
<proteinExistence type="inferred from homology"/>
<dbReference type="Gene3D" id="3.40.50.11890">
    <property type="match status" value="1"/>
</dbReference>
<dbReference type="STRING" id="1562698.DESAMIL20_718"/>
<evidence type="ECO:0000256" key="4">
    <source>
        <dbReference type="ARBA" id="ARBA00023014"/>
    </source>
</evidence>
<dbReference type="EC" id="1.3.7.8" evidence="5"/>
<sequence>MKKIMGKIDSIVQNPYEYLSNLSKSRKIMGYSCTYAPLEIIHAGGFHPARIIGLSSNISLSDIHLQSYACAIVRTLLEDSLSKKLDFLNAFLFLHTCDSMQKLSDIFRMRLSFKHFDLILPVKFNTQSSKEYFVDILEDFKTKLEREQNIKISTGKLNESIQIYNNLRKNLLDLYNIKSTCPFAITYADLSKIVKASFIMDPLEFIDISSSIIKNITLAPANKTKRIILSGSICVHPDIFGTIENKNASIVWDDLCSGTRFFEQLVEQTGKPINALADRFIKRPICPTKYVNPSYRLDYLKKIIENHNANGVIFLFIKFCEPHSFDYPDQKKTLEKVGIPSILIEIENQNVFDEQTKTRLETFIEMLGD</sequence>
<dbReference type="PANTHER" id="PTHR30548">
    <property type="entry name" value="2-HYDROXYGLUTARYL-COA DEHYDRATASE, D-COMPONENT-RELATED"/>
    <property type="match status" value="1"/>
</dbReference>
<dbReference type="OrthoDB" id="9810278at2"/>
<dbReference type="EMBL" id="MDSU01000018">
    <property type="protein sequence ID" value="OSS41165.1"/>
    <property type="molecule type" value="Genomic_DNA"/>
</dbReference>
<dbReference type="Gene3D" id="1.20.1270.370">
    <property type="match status" value="1"/>
</dbReference>
<dbReference type="GO" id="GO:0018522">
    <property type="term" value="F:benzoyl-CoA reductase activity"/>
    <property type="evidence" value="ECO:0007669"/>
    <property type="project" value="UniProtKB-EC"/>
</dbReference>
<dbReference type="Proteomes" id="UP000194141">
    <property type="component" value="Unassembled WGS sequence"/>
</dbReference>
<keyword evidence="4" id="KW-0411">Iron-sulfur</keyword>
<dbReference type="PANTHER" id="PTHR30548:SF5">
    <property type="entry name" value="SUBUNIT OF OXYGEN-SENSITIVE 2-HYDROXYISOCAPROYL-COA DEHYDRATASE"/>
    <property type="match status" value="1"/>
</dbReference>
<keyword evidence="3" id="KW-0408">Iron</keyword>
<protein>
    <submittedName>
        <fullName evidence="5">Benzoyl-CoA reductase subunit BadD</fullName>
        <ecNumber evidence="5">1.3.7.8</ecNumber>
    </submittedName>
</protein>
<evidence type="ECO:0000313" key="5">
    <source>
        <dbReference type="EMBL" id="OSS41165.1"/>
    </source>
</evidence>
<accession>A0A1X4XUF1</accession>
<comment type="similarity">
    <text evidence="1">Belongs to the FldB/FldC dehydratase alpha/beta subunit family.</text>
</comment>
<dbReference type="InterPro" id="IPR010327">
    <property type="entry name" value="FldB/FldC_alpha/beta"/>
</dbReference>
<keyword evidence="5" id="KW-0560">Oxidoreductase</keyword>
<dbReference type="Pfam" id="PF06050">
    <property type="entry name" value="HGD-D"/>
    <property type="match status" value="1"/>
</dbReference>
<gene>
    <name evidence="5" type="ORF">DESAMIL20_718</name>
</gene>
<dbReference type="GO" id="GO:0051536">
    <property type="term" value="F:iron-sulfur cluster binding"/>
    <property type="evidence" value="ECO:0007669"/>
    <property type="project" value="UniProtKB-KW"/>
</dbReference>
<dbReference type="Gene3D" id="3.40.50.11900">
    <property type="match status" value="1"/>
</dbReference>
<dbReference type="AlphaFoldDB" id="A0A1X4XUF1"/>
<evidence type="ECO:0000256" key="2">
    <source>
        <dbReference type="ARBA" id="ARBA00022723"/>
    </source>
</evidence>